<dbReference type="GO" id="GO:1901359">
    <property type="term" value="F:tungstate binding"/>
    <property type="evidence" value="ECO:0007669"/>
    <property type="project" value="UniProtKB-ARBA"/>
</dbReference>
<reference evidence="7 8" key="1">
    <citation type="submission" date="2016-11" db="EMBL/GenBank/DDBJ databases">
        <authorList>
            <person name="Jaros S."/>
            <person name="Januszkiewicz K."/>
            <person name="Wedrychowicz H."/>
        </authorList>
    </citation>
    <scope>NUCLEOTIDE SEQUENCE [LARGE SCALE GENOMIC DNA]</scope>
    <source>
        <strain evidence="7 8">DSM 10068</strain>
    </source>
</reference>
<dbReference type="Proteomes" id="UP000183995">
    <property type="component" value="Unassembled WGS sequence"/>
</dbReference>
<dbReference type="PANTHER" id="PTHR30632:SF0">
    <property type="entry name" value="SULFATE-BINDING PROTEIN"/>
    <property type="match status" value="1"/>
</dbReference>
<dbReference type="Pfam" id="PF13531">
    <property type="entry name" value="SBP_bac_11"/>
    <property type="match status" value="1"/>
</dbReference>
<dbReference type="GO" id="GO:0015689">
    <property type="term" value="P:molybdate ion transport"/>
    <property type="evidence" value="ECO:0007669"/>
    <property type="project" value="InterPro"/>
</dbReference>
<gene>
    <name evidence="7" type="ORF">SAMN02745823_00269</name>
</gene>
<dbReference type="GO" id="GO:0046872">
    <property type="term" value="F:metal ion binding"/>
    <property type="evidence" value="ECO:0007669"/>
    <property type="project" value="UniProtKB-KW"/>
</dbReference>
<dbReference type="InterPro" id="IPR005950">
    <property type="entry name" value="ModA"/>
</dbReference>
<comment type="similarity">
    <text evidence="1">Belongs to the bacterial solute-binding protein ModA family.</text>
</comment>
<keyword evidence="3 5" id="KW-0479">Metal-binding</keyword>
<dbReference type="CDD" id="cd13537">
    <property type="entry name" value="PBP2_YvgL_like"/>
    <property type="match status" value="1"/>
</dbReference>
<dbReference type="STRING" id="1123282.SAMN02745823_00269"/>
<feature type="binding site" evidence="5">
    <location>
        <position position="168"/>
    </location>
    <ligand>
        <name>molybdate</name>
        <dbReference type="ChEBI" id="CHEBI:36264"/>
    </ligand>
</feature>
<feature type="binding site" evidence="5">
    <location>
        <position position="58"/>
    </location>
    <ligand>
        <name>molybdate</name>
        <dbReference type="ChEBI" id="CHEBI:36264"/>
    </ligand>
</feature>
<dbReference type="SUPFAM" id="SSF53850">
    <property type="entry name" value="Periplasmic binding protein-like II"/>
    <property type="match status" value="1"/>
</dbReference>
<accession>A0A1M5TXN9</accession>
<dbReference type="EMBL" id="FQXV01000001">
    <property type="protein sequence ID" value="SHH55380.1"/>
    <property type="molecule type" value="Genomic_DNA"/>
</dbReference>
<evidence type="ECO:0000256" key="4">
    <source>
        <dbReference type="ARBA" id="ARBA00022729"/>
    </source>
</evidence>
<dbReference type="PANTHER" id="PTHR30632">
    <property type="entry name" value="MOLYBDATE-BINDING PERIPLASMIC PROTEIN"/>
    <property type="match status" value="1"/>
</dbReference>
<evidence type="ECO:0000256" key="6">
    <source>
        <dbReference type="SAM" id="SignalP"/>
    </source>
</evidence>
<evidence type="ECO:0000313" key="8">
    <source>
        <dbReference type="Proteomes" id="UP000183995"/>
    </source>
</evidence>
<dbReference type="NCBIfam" id="TIGR01256">
    <property type="entry name" value="modA"/>
    <property type="match status" value="1"/>
</dbReference>
<dbReference type="PIRSF" id="PIRSF004846">
    <property type="entry name" value="ModA"/>
    <property type="match status" value="1"/>
</dbReference>
<dbReference type="RefSeq" id="WP_073075836.1">
    <property type="nucleotide sequence ID" value="NZ_FQXV01000001.1"/>
</dbReference>
<feature type="chain" id="PRO_5038442285" evidence="6">
    <location>
        <begin position="26"/>
        <end position="277"/>
    </location>
</feature>
<dbReference type="InterPro" id="IPR041879">
    <property type="entry name" value="YvgL-like_PBP2"/>
</dbReference>
<feature type="signal peptide" evidence="6">
    <location>
        <begin position="1"/>
        <end position="25"/>
    </location>
</feature>
<dbReference type="FunFam" id="3.40.190.10:FF:000035">
    <property type="entry name" value="Molybdate ABC transporter substrate-binding protein"/>
    <property type="match status" value="1"/>
</dbReference>
<keyword evidence="4 6" id="KW-0732">Signal</keyword>
<name>A0A1M5TXN9_9FIRM</name>
<keyword evidence="8" id="KW-1185">Reference proteome</keyword>
<keyword evidence="2 5" id="KW-0500">Molybdenum</keyword>
<dbReference type="InterPro" id="IPR050682">
    <property type="entry name" value="ModA/WtpA"/>
</dbReference>
<feature type="binding site" evidence="5">
    <location>
        <position position="195"/>
    </location>
    <ligand>
        <name>molybdate</name>
        <dbReference type="ChEBI" id="CHEBI:36264"/>
    </ligand>
</feature>
<evidence type="ECO:0000256" key="5">
    <source>
        <dbReference type="PIRSR" id="PIRSR004846-1"/>
    </source>
</evidence>
<evidence type="ECO:0000256" key="2">
    <source>
        <dbReference type="ARBA" id="ARBA00022505"/>
    </source>
</evidence>
<dbReference type="OrthoDB" id="9785015at2"/>
<dbReference type="PROSITE" id="PS51257">
    <property type="entry name" value="PROKAR_LIPOPROTEIN"/>
    <property type="match status" value="1"/>
</dbReference>
<proteinExistence type="inferred from homology"/>
<feature type="binding site" evidence="5">
    <location>
        <position position="213"/>
    </location>
    <ligand>
        <name>molybdate</name>
        <dbReference type="ChEBI" id="CHEBI:36264"/>
    </ligand>
</feature>
<sequence length="277" mass="28600">MKKLLSLCLALVLAFALFGCGTPTAPSESPSASQPASTASASPSSGAAANLTILAAASLTQPLDDIIAAYKTVAPNVTITPSYASSGALQTQIEQGAPADIFFSAATKQMDALDQGGLIVTSSKVDLLKNEIVLIVPKDAPVKVGGFGDVATDAVSKIALGDPKSVPAGQYAQDTFNYLNLWDTVSAKATYGSDVKQVLSWVDSGNVDCGIVYKTDALTDENVKVIAEAPNGSHTPVVYPLAIVKASTNQDAAAAFIKYLQSDDALSVFDKYGFVTK</sequence>
<dbReference type="Gene3D" id="3.40.190.10">
    <property type="entry name" value="Periplasmic binding protein-like II"/>
    <property type="match status" value="2"/>
</dbReference>
<protein>
    <submittedName>
        <fullName evidence="7">Molybdate transport system substrate-binding protein</fullName>
    </submittedName>
</protein>
<dbReference type="AlphaFoldDB" id="A0A1M5TXN9"/>
<feature type="binding site" evidence="5">
    <location>
        <position position="86"/>
    </location>
    <ligand>
        <name>molybdate</name>
        <dbReference type="ChEBI" id="CHEBI:36264"/>
    </ligand>
</feature>
<evidence type="ECO:0000256" key="1">
    <source>
        <dbReference type="ARBA" id="ARBA00009175"/>
    </source>
</evidence>
<organism evidence="7 8">
    <name type="scientific">Sporobacter termitidis DSM 10068</name>
    <dbReference type="NCBI Taxonomy" id="1123282"/>
    <lineage>
        <taxon>Bacteria</taxon>
        <taxon>Bacillati</taxon>
        <taxon>Bacillota</taxon>
        <taxon>Clostridia</taxon>
        <taxon>Eubacteriales</taxon>
        <taxon>Oscillospiraceae</taxon>
        <taxon>Sporobacter</taxon>
    </lineage>
</organism>
<evidence type="ECO:0000256" key="3">
    <source>
        <dbReference type="ARBA" id="ARBA00022723"/>
    </source>
</evidence>
<evidence type="ECO:0000313" key="7">
    <source>
        <dbReference type="EMBL" id="SHH55380.1"/>
    </source>
</evidence>
<dbReference type="GO" id="GO:0030973">
    <property type="term" value="F:molybdate ion binding"/>
    <property type="evidence" value="ECO:0007669"/>
    <property type="project" value="TreeGrafter"/>
</dbReference>